<reference evidence="12 13" key="1">
    <citation type="submission" date="2019-12" db="EMBL/GenBank/DDBJ databases">
        <title>Nocardia macrotermitis sp. nov. and Nocardia aurantia sp. nov., isolated from the gut of the fungus growing-termite Macrotermes natalensis.</title>
        <authorList>
            <person name="Christine B."/>
            <person name="Rene B."/>
        </authorList>
    </citation>
    <scope>NUCLEOTIDE SEQUENCE [LARGE SCALE GENOMIC DNA]</scope>
    <source>
        <strain evidence="12 13">DSM 102126</strain>
    </source>
</reference>
<dbReference type="Gene3D" id="1.20.5.1930">
    <property type="match status" value="1"/>
</dbReference>
<dbReference type="InterPro" id="IPR055558">
    <property type="entry name" value="DUF7134"/>
</dbReference>
<evidence type="ECO:0000256" key="10">
    <source>
        <dbReference type="SAM" id="Phobius"/>
    </source>
</evidence>
<feature type="transmembrane region" description="Helical" evidence="10">
    <location>
        <begin position="69"/>
        <end position="92"/>
    </location>
</feature>
<dbReference type="PROSITE" id="PS50109">
    <property type="entry name" value="HIS_KIN"/>
    <property type="match status" value="1"/>
</dbReference>
<dbReference type="InterPro" id="IPR003594">
    <property type="entry name" value="HATPase_dom"/>
</dbReference>
<dbReference type="OrthoDB" id="227596at2"/>
<keyword evidence="8" id="KW-0902">Two-component regulatory system</keyword>
<keyword evidence="10" id="KW-1133">Transmembrane helix</keyword>
<dbReference type="GO" id="GO:0046983">
    <property type="term" value="F:protein dimerization activity"/>
    <property type="evidence" value="ECO:0007669"/>
    <property type="project" value="InterPro"/>
</dbReference>
<dbReference type="InterPro" id="IPR011712">
    <property type="entry name" value="Sig_transdc_His_kin_sub3_dim/P"/>
</dbReference>
<gene>
    <name evidence="12" type="ORF">GQ466_22270</name>
</gene>
<dbReference type="Pfam" id="PF23539">
    <property type="entry name" value="DUF7134"/>
    <property type="match status" value="1"/>
</dbReference>
<dbReference type="GO" id="GO:0016020">
    <property type="term" value="C:membrane"/>
    <property type="evidence" value="ECO:0007669"/>
    <property type="project" value="InterPro"/>
</dbReference>
<dbReference type="InterPro" id="IPR050482">
    <property type="entry name" value="Sensor_HK_TwoCompSys"/>
</dbReference>
<evidence type="ECO:0000256" key="5">
    <source>
        <dbReference type="ARBA" id="ARBA00022741"/>
    </source>
</evidence>
<dbReference type="InterPro" id="IPR005467">
    <property type="entry name" value="His_kinase_dom"/>
</dbReference>
<evidence type="ECO:0000313" key="12">
    <source>
        <dbReference type="EMBL" id="MXQ66748.1"/>
    </source>
</evidence>
<comment type="catalytic activity">
    <reaction evidence="1">
        <text>ATP + protein L-histidine = ADP + protein N-phospho-L-histidine.</text>
        <dbReference type="EC" id="2.7.13.3"/>
    </reaction>
</comment>
<dbReference type="Pfam" id="PF07730">
    <property type="entry name" value="HisKA_3"/>
    <property type="match status" value="1"/>
</dbReference>
<dbReference type="AlphaFoldDB" id="A0A6I4WAR5"/>
<feature type="transmembrane region" description="Helical" evidence="10">
    <location>
        <begin position="39"/>
        <end position="57"/>
    </location>
</feature>
<keyword evidence="9" id="KW-0175">Coiled coil</keyword>
<evidence type="ECO:0000256" key="8">
    <source>
        <dbReference type="ARBA" id="ARBA00023012"/>
    </source>
</evidence>
<keyword evidence="4" id="KW-0808">Transferase</keyword>
<sequence length="396" mass="43309">MVGRIWERWRGNAARVDAGFLLPFALLSAFQTSDLTRNLPVPGYAALTIGLLLPMVWRRRWPVPTFGIVALVSLVQWCFHVTLLPANVAVLIGLYTVTAYTTPWWGLSALGVAQLGALMEVIQVWAGGWKDIENPWLFFAVIIFGVWILGLHIRTRREYLRSVEDRAERLERERENELRMARAGERSRIARELHDVVAHNVSVIVVQADGASYALDTDPVRARQALTAISETGRTALGEMRRLLGVLRADDDVSVYTPQPGLAQLGDLVDQVRHAGLPVDVQASGDPPSLAEGRQLTIYRVVQEALTNTLKHGGPEATARVRLGYGPDEVRVEIRDDGRGAAASDDGRGHGLPGMRERVGVYGGEVRAGPRVGGGFEVVARIPVREGAAMSGEGAR</sequence>
<protein>
    <recommendedName>
        <fullName evidence="2">histidine kinase</fullName>
        <ecNumber evidence="2">2.7.13.3</ecNumber>
    </recommendedName>
</protein>
<feature type="coiled-coil region" evidence="9">
    <location>
        <begin position="153"/>
        <end position="187"/>
    </location>
</feature>
<evidence type="ECO:0000256" key="3">
    <source>
        <dbReference type="ARBA" id="ARBA00022553"/>
    </source>
</evidence>
<organism evidence="12 13">
    <name type="scientific">Actinomadura rayongensis</name>
    <dbReference type="NCBI Taxonomy" id="1429076"/>
    <lineage>
        <taxon>Bacteria</taxon>
        <taxon>Bacillati</taxon>
        <taxon>Actinomycetota</taxon>
        <taxon>Actinomycetes</taxon>
        <taxon>Streptosporangiales</taxon>
        <taxon>Thermomonosporaceae</taxon>
        <taxon>Actinomadura</taxon>
    </lineage>
</organism>
<feature type="transmembrane region" description="Helical" evidence="10">
    <location>
        <begin position="136"/>
        <end position="153"/>
    </location>
</feature>
<dbReference type="RefSeq" id="WP_161104950.1">
    <property type="nucleotide sequence ID" value="NZ_JBHLYI010000003.1"/>
</dbReference>
<dbReference type="PANTHER" id="PTHR24421:SF10">
    <property type="entry name" value="NITRATE_NITRITE SENSOR PROTEIN NARQ"/>
    <property type="match status" value="1"/>
</dbReference>
<evidence type="ECO:0000256" key="7">
    <source>
        <dbReference type="ARBA" id="ARBA00022840"/>
    </source>
</evidence>
<keyword evidence="6 12" id="KW-0418">Kinase</keyword>
<dbReference type="GO" id="GO:0005524">
    <property type="term" value="F:ATP binding"/>
    <property type="evidence" value="ECO:0007669"/>
    <property type="project" value="UniProtKB-KW"/>
</dbReference>
<dbReference type="SUPFAM" id="SSF55874">
    <property type="entry name" value="ATPase domain of HSP90 chaperone/DNA topoisomerase II/histidine kinase"/>
    <property type="match status" value="1"/>
</dbReference>
<dbReference type="SMART" id="SM00387">
    <property type="entry name" value="HATPase_c"/>
    <property type="match status" value="1"/>
</dbReference>
<keyword evidence="10" id="KW-0472">Membrane</keyword>
<keyword evidence="7" id="KW-0067">ATP-binding</keyword>
<evidence type="ECO:0000313" key="13">
    <source>
        <dbReference type="Proteomes" id="UP000431901"/>
    </source>
</evidence>
<dbReference type="Pfam" id="PF02518">
    <property type="entry name" value="HATPase_c"/>
    <property type="match status" value="1"/>
</dbReference>
<dbReference type="Proteomes" id="UP000431901">
    <property type="component" value="Unassembled WGS sequence"/>
</dbReference>
<evidence type="ECO:0000256" key="1">
    <source>
        <dbReference type="ARBA" id="ARBA00000085"/>
    </source>
</evidence>
<dbReference type="EC" id="2.7.13.3" evidence="2"/>
<evidence type="ECO:0000256" key="2">
    <source>
        <dbReference type="ARBA" id="ARBA00012438"/>
    </source>
</evidence>
<evidence type="ECO:0000256" key="4">
    <source>
        <dbReference type="ARBA" id="ARBA00022679"/>
    </source>
</evidence>
<dbReference type="CDD" id="cd16917">
    <property type="entry name" value="HATPase_UhpB-NarQ-NarX-like"/>
    <property type="match status" value="1"/>
</dbReference>
<keyword evidence="3" id="KW-0597">Phosphoprotein</keyword>
<evidence type="ECO:0000256" key="9">
    <source>
        <dbReference type="SAM" id="Coils"/>
    </source>
</evidence>
<dbReference type="EMBL" id="WUTW01000005">
    <property type="protein sequence ID" value="MXQ66748.1"/>
    <property type="molecule type" value="Genomic_DNA"/>
</dbReference>
<keyword evidence="13" id="KW-1185">Reference proteome</keyword>
<dbReference type="PANTHER" id="PTHR24421">
    <property type="entry name" value="NITRATE/NITRITE SENSOR PROTEIN NARX-RELATED"/>
    <property type="match status" value="1"/>
</dbReference>
<keyword evidence="10" id="KW-0812">Transmembrane</keyword>
<feature type="domain" description="Histidine kinase" evidence="11">
    <location>
        <begin position="293"/>
        <end position="386"/>
    </location>
</feature>
<feature type="transmembrane region" description="Helical" evidence="10">
    <location>
        <begin position="104"/>
        <end position="124"/>
    </location>
</feature>
<dbReference type="GO" id="GO:0000155">
    <property type="term" value="F:phosphorelay sensor kinase activity"/>
    <property type="evidence" value="ECO:0007669"/>
    <property type="project" value="InterPro"/>
</dbReference>
<keyword evidence="5" id="KW-0547">Nucleotide-binding</keyword>
<evidence type="ECO:0000259" key="11">
    <source>
        <dbReference type="PROSITE" id="PS50109"/>
    </source>
</evidence>
<dbReference type="Gene3D" id="3.30.565.10">
    <property type="entry name" value="Histidine kinase-like ATPase, C-terminal domain"/>
    <property type="match status" value="1"/>
</dbReference>
<comment type="caution">
    <text evidence="12">The sequence shown here is derived from an EMBL/GenBank/DDBJ whole genome shotgun (WGS) entry which is preliminary data.</text>
</comment>
<name>A0A6I4WAR5_9ACTN</name>
<proteinExistence type="predicted"/>
<accession>A0A6I4WAR5</accession>
<dbReference type="InterPro" id="IPR036890">
    <property type="entry name" value="HATPase_C_sf"/>
</dbReference>
<evidence type="ECO:0000256" key="6">
    <source>
        <dbReference type="ARBA" id="ARBA00022777"/>
    </source>
</evidence>